<evidence type="ECO:0000313" key="1">
    <source>
        <dbReference type="EMBL" id="AYV78451.1"/>
    </source>
</evidence>
<sequence length="410" mass="48020">MEVYFVNRSLEKKNAKEIGMMICGALKEYIKINGPIEDKVRKASILTELKKTADKLYELPDDNMLKNIFFTAEIKEILETSIPKKYKKSRLTGPQRIEFTLEAEKVGLVAYYVMEDDINKCCLVIGGSCDEKVDKKVMTDKQKELFSHYMGIQFTNEKFLEEVEMLNLNDTLDFYIDEIKRYGYHGFKRRNRILTDEIVTYVKKLPKYIEIIENQLENKLIQPKGKTDKGFTIHSKLYIPENDSKEFISIDIKAAIFTAYHQYGIIKESSWIDFLKNFTTSKFLMASKKFRLEIFGKLDVKKIHNIMIPNTIIDVWNELKTNYADILLSIEGDELVLSPPNCKKVMDELIKLKFPDHVGLTCYRINYYDISGSKIYKKTYMYPIAKRFDLKCATKELYTALYQILNNMIK</sequence>
<protein>
    <submittedName>
        <fullName evidence="1">Uncharacterized protein</fullName>
    </submittedName>
</protein>
<name>A0A3G4ZWT3_9VIRU</name>
<reference evidence="1" key="1">
    <citation type="submission" date="2018-10" db="EMBL/GenBank/DDBJ databases">
        <title>Hidden diversity of soil giant viruses.</title>
        <authorList>
            <person name="Schulz F."/>
            <person name="Alteio L."/>
            <person name="Goudeau D."/>
            <person name="Ryan E.M."/>
            <person name="Malmstrom R.R."/>
            <person name="Blanchard J."/>
            <person name="Woyke T."/>
        </authorList>
    </citation>
    <scope>NUCLEOTIDE SEQUENCE</scope>
    <source>
        <strain evidence="1">EDV1</strain>
    </source>
</reference>
<accession>A0A3G4ZWT3</accession>
<dbReference type="EMBL" id="MK072078">
    <property type="protein sequence ID" value="AYV78451.1"/>
    <property type="molecule type" value="Genomic_DNA"/>
</dbReference>
<organism evidence="1">
    <name type="scientific">Edafosvirus sp</name>
    <dbReference type="NCBI Taxonomy" id="2487765"/>
    <lineage>
        <taxon>Viruses</taxon>
        <taxon>Varidnaviria</taxon>
        <taxon>Bamfordvirae</taxon>
        <taxon>Nucleocytoviricota</taxon>
        <taxon>Megaviricetes</taxon>
        <taxon>Imitervirales</taxon>
        <taxon>Mimiviridae</taxon>
        <taxon>Klosneuvirinae</taxon>
    </lineage>
</organism>
<proteinExistence type="predicted"/>
<gene>
    <name evidence="1" type="ORF">Edafosvirus13_16</name>
</gene>